<evidence type="ECO:0000313" key="5">
    <source>
        <dbReference type="RefSeq" id="XP_022109840.1"/>
    </source>
</evidence>
<keyword evidence="2" id="KW-1133">Transmembrane helix</keyword>
<dbReference type="InterPro" id="IPR000742">
    <property type="entry name" value="EGF"/>
</dbReference>
<feature type="compositionally biased region" description="Basic and acidic residues" evidence="1">
    <location>
        <begin position="228"/>
        <end position="238"/>
    </location>
</feature>
<dbReference type="OrthoDB" id="10411247at2759"/>
<feature type="domain" description="EGF-like" evidence="3">
    <location>
        <begin position="149"/>
        <end position="160"/>
    </location>
</feature>
<dbReference type="GeneID" id="110989625"/>
<feature type="region of interest" description="Disordered" evidence="1">
    <location>
        <begin position="265"/>
        <end position="301"/>
    </location>
</feature>
<dbReference type="PROSITE" id="PS00022">
    <property type="entry name" value="EGF_1"/>
    <property type="match status" value="1"/>
</dbReference>
<dbReference type="KEGG" id="aplc:110989625"/>
<keyword evidence="4" id="KW-1185">Reference proteome</keyword>
<dbReference type="OMA" id="GSINCEV"/>
<dbReference type="AlphaFoldDB" id="A0A8B7ZYL3"/>
<keyword evidence="2" id="KW-0472">Membrane</keyword>
<feature type="transmembrane region" description="Helical" evidence="2">
    <location>
        <begin position="186"/>
        <end position="208"/>
    </location>
</feature>
<accession>A0A8B7ZYL3</accession>
<dbReference type="Proteomes" id="UP000694845">
    <property type="component" value="Unplaced"/>
</dbReference>
<dbReference type="RefSeq" id="XP_022109840.1">
    <property type="nucleotide sequence ID" value="XM_022254148.1"/>
</dbReference>
<feature type="transmembrane region" description="Helical" evidence="2">
    <location>
        <begin position="12"/>
        <end position="30"/>
    </location>
</feature>
<feature type="compositionally biased region" description="Basic and acidic residues" evidence="1">
    <location>
        <begin position="273"/>
        <end position="282"/>
    </location>
</feature>
<sequence>MGWVCNDLSTLKLFTFAGVVCIWLAVFYYGPRHLFAEAANPVPGELPSAFTSTQTLSKLRSLLCGRCSHHAQNRLKQICRDYGRKDVCYWLCGCSNYDKKCLAEGICTCPFNIEEGCSRSQTLCVFDDALICSTPKDICVYYDERKTHCECRGGWTGENCQTCGDGSINCEVDDKSSETPSSGSDLTIKVLVIACVVCLILGLLLGIFCMCRTGKLVCITTTRINEHVEEKDETEGRRQPNPPVTRQQSEHRYCPIIQYAVPDHYPTASSHPALDKASDRGYTEPNTTHHQQSNTRHGRDQGNYYFKLESASPIVTYESVPPGMEKNSNSAATSLTESKDELTQFDVITKELDQSPGNSESKFNACQSNQYDHLKRQMDVNISDKSRNYSHIALQEFL</sequence>
<evidence type="ECO:0000313" key="4">
    <source>
        <dbReference type="Proteomes" id="UP000694845"/>
    </source>
</evidence>
<evidence type="ECO:0000256" key="1">
    <source>
        <dbReference type="SAM" id="MobiDB-lite"/>
    </source>
</evidence>
<gene>
    <name evidence="5" type="primary">LOC110989625</name>
</gene>
<protein>
    <submittedName>
        <fullName evidence="5">Uncharacterized protein LOC110989625</fullName>
    </submittedName>
</protein>
<reference evidence="5" key="1">
    <citation type="submission" date="2025-08" db="UniProtKB">
        <authorList>
            <consortium name="RefSeq"/>
        </authorList>
    </citation>
    <scope>IDENTIFICATION</scope>
</reference>
<feature type="region of interest" description="Disordered" evidence="1">
    <location>
        <begin position="228"/>
        <end position="249"/>
    </location>
</feature>
<proteinExistence type="predicted"/>
<evidence type="ECO:0000259" key="3">
    <source>
        <dbReference type="PROSITE" id="PS00022"/>
    </source>
</evidence>
<feature type="compositionally biased region" description="Polar residues" evidence="1">
    <location>
        <begin position="284"/>
        <end position="295"/>
    </location>
</feature>
<evidence type="ECO:0000256" key="2">
    <source>
        <dbReference type="SAM" id="Phobius"/>
    </source>
</evidence>
<name>A0A8B7ZYL3_ACAPL</name>
<keyword evidence="2" id="KW-0812">Transmembrane</keyword>
<organism evidence="4 5">
    <name type="scientific">Acanthaster planci</name>
    <name type="common">Crown-of-thorns starfish</name>
    <dbReference type="NCBI Taxonomy" id="133434"/>
    <lineage>
        <taxon>Eukaryota</taxon>
        <taxon>Metazoa</taxon>
        <taxon>Echinodermata</taxon>
        <taxon>Eleutherozoa</taxon>
        <taxon>Asterozoa</taxon>
        <taxon>Asteroidea</taxon>
        <taxon>Valvatacea</taxon>
        <taxon>Valvatida</taxon>
        <taxon>Acanthasteridae</taxon>
        <taxon>Acanthaster</taxon>
    </lineage>
</organism>